<sequence length="396" mass="43990">MKTELPMTMLGIEASKGGRGDKEPIYKVKASFCRGYALCLLISIMLAGALFFYEDPDDANRFLTASAVRARRAAQHLGHFRVTRLGQELERHLEHDMAEREWALLARARLTRLEQGWRDEVSHAAAKAGDSTDDDKCAGVADAVRDDLLKASDRMWSELRQTLSLLDALVDRGGKAEDQHDAVHREVAEELRRDAEERSQFSKDAEKHGEDARYADLDDAARTELLDADAWRRDLVDRFLQNYDSFKEENPSLTLTTPSPLTDTLDKLEAALEGDAGAATTLGWRDAEKKLAALAPKLAAAGAPAYEPNAPSTDDALDYVQAHNVLAYLNEVSWRAKLTASRAELDEARRAYEGKELTPMAFVETLEELEGRGAFPSDWLYSSGVDDLAFADNVET</sequence>
<name>A0A7S3ZQ55_9STRA</name>
<keyword evidence="2" id="KW-0812">Transmembrane</keyword>
<gene>
    <name evidence="3" type="ORF">PCAL00307_LOCUS5813</name>
    <name evidence="4" type="ORF">PECAL_3P09920</name>
</gene>
<reference evidence="3" key="1">
    <citation type="submission" date="2021-01" db="EMBL/GenBank/DDBJ databases">
        <authorList>
            <person name="Corre E."/>
            <person name="Pelletier E."/>
            <person name="Niang G."/>
            <person name="Scheremetjew M."/>
            <person name="Finn R."/>
            <person name="Kale V."/>
            <person name="Holt S."/>
            <person name="Cochrane G."/>
            <person name="Meng A."/>
            <person name="Brown T."/>
            <person name="Cohen L."/>
        </authorList>
    </citation>
    <scope>NUCLEOTIDE SEQUENCE</scope>
    <source>
        <strain evidence="3">CCMP1756</strain>
    </source>
</reference>
<dbReference type="EMBL" id="CAKKNE010000003">
    <property type="protein sequence ID" value="CAH0371069.1"/>
    <property type="molecule type" value="Genomic_DNA"/>
</dbReference>
<feature type="transmembrane region" description="Helical" evidence="2">
    <location>
        <begin position="35"/>
        <end position="53"/>
    </location>
</feature>
<organism evidence="3">
    <name type="scientific">Pelagomonas calceolata</name>
    <dbReference type="NCBI Taxonomy" id="35677"/>
    <lineage>
        <taxon>Eukaryota</taxon>
        <taxon>Sar</taxon>
        <taxon>Stramenopiles</taxon>
        <taxon>Ochrophyta</taxon>
        <taxon>Pelagophyceae</taxon>
        <taxon>Pelagomonadales</taxon>
        <taxon>Pelagomonadaceae</taxon>
        <taxon>Pelagomonas</taxon>
    </lineage>
</organism>
<evidence type="ECO:0000313" key="5">
    <source>
        <dbReference type="Proteomes" id="UP000789595"/>
    </source>
</evidence>
<evidence type="ECO:0000313" key="4">
    <source>
        <dbReference type="EMBL" id="CAH0371069.1"/>
    </source>
</evidence>
<keyword evidence="2" id="KW-0472">Membrane</keyword>
<dbReference type="Proteomes" id="UP000789595">
    <property type="component" value="Unassembled WGS sequence"/>
</dbReference>
<proteinExistence type="predicted"/>
<dbReference type="OrthoDB" id="10623371at2759"/>
<keyword evidence="5" id="KW-1185">Reference proteome</keyword>
<dbReference type="EMBL" id="HBIW01006936">
    <property type="protein sequence ID" value="CAE0690377.1"/>
    <property type="molecule type" value="Transcribed_RNA"/>
</dbReference>
<reference evidence="4" key="2">
    <citation type="submission" date="2021-11" db="EMBL/GenBank/DDBJ databases">
        <authorList>
            <consortium name="Genoscope - CEA"/>
            <person name="William W."/>
        </authorList>
    </citation>
    <scope>NUCLEOTIDE SEQUENCE</scope>
</reference>
<keyword evidence="2" id="KW-1133">Transmembrane helix</keyword>
<dbReference type="AlphaFoldDB" id="A0A7S3ZQ55"/>
<protein>
    <submittedName>
        <fullName evidence="3">Uncharacterized protein</fullName>
    </submittedName>
</protein>
<accession>A0A7S3ZQ55</accession>
<feature type="region of interest" description="Disordered" evidence="1">
    <location>
        <begin position="190"/>
        <end position="210"/>
    </location>
</feature>
<evidence type="ECO:0000256" key="2">
    <source>
        <dbReference type="SAM" id="Phobius"/>
    </source>
</evidence>
<evidence type="ECO:0000313" key="3">
    <source>
        <dbReference type="EMBL" id="CAE0690377.1"/>
    </source>
</evidence>
<evidence type="ECO:0000256" key="1">
    <source>
        <dbReference type="SAM" id="MobiDB-lite"/>
    </source>
</evidence>